<sequence length="164" mass="18929">MKTPRSFNVAVNLLKKDLSIQMGMPSIYEDEIREGSAKLREIRRMWRKFGEMPFFQRMSEIVDALVDHYHADFYYHDLQGIERAGTSKFAWYVHDFGTYLVLLEGDAHTIQIQQACLEAVRQNQGKGNMVPDNEALYVCNTLTGSMEQIHNFSEIQFTVLEGVA</sequence>
<protein>
    <submittedName>
        <fullName evidence="1">Uncharacterized protein</fullName>
    </submittedName>
</protein>
<geneLocation type="plasmid" evidence="1 2">
    <name>pYPD9-1</name>
</geneLocation>
<keyword evidence="2" id="KW-1185">Reference proteome</keyword>
<keyword evidence="1" id="KW-0614">Plasmid</keyword>
<accession>A0ABY3SUA2</accession>
<evidence type="ECO:0000313" key="1">
    <source>
        <dbReference type="EMBL" id="UJF36556.1"/>
    </source>
</evidence>
<dbReference type="RefSeq" id="WP_235123106.1">
    <property type="nucleotide sequence ID" value="NZ_CP090979.1"/>
</dbReference>
<name>A0ABY3SUA2_9BACL</name>
<reference evidence="1 2" key="1">
    <citation type="journal article" date="2024" name="Int. J. Syst. Evol. Microbiol.">
        <title>Paenibacillus hexagrammi sp. nov., a novel bacterium isolated from the gut content of Hexagrammos agrammus.</title>
        <authorList>
            <person name="Jung H.K."/>
            <person name="Kim D.G."/>
            <person name="Zin H."/>
            <person name="Park J."/>
            <person name="Jung H."/>
            <person name="Kim Y.O."/>
            <person name="Kong H.J."/>
            <person name="Kim J.W."/>
            <person name="Kim Y.S."/>
        </authorList>
    </citation>
    <scope>NUCLEOTIDE SEQUENCE [LARGE SCALE GENOMIC DNA]</scope>
    <source>
        <strain evidence="1 2">YPD9-1</strain>
    </source>
</reference>
<proteinExistence type="predicted"/>
<dbReference type="EMBL" id="CP090979">
    <property type="protein sequence ID" value="UJF36556.1"/>
    <property type="molecule type" value="Genomic_DNA"/>
</dbReference>
<dbReference type="Proteomes" id="UP001649230">
    <property type="component" value="Plasmid pYPD9-1"/>
</dbReference>
<organism evidence="1 2">
    <name type="scientific">Paenibacillus hexagrammi</name>
    <dbReference type="NCBI Taxonomy" id="2908839"/>
    <lineage>
        <taxon>Bacteria</taxon>
        <taxon>Bacillati</taxon>
        <taxon>Bacillota</taxon>
        <taxon>Bacilli</taxon>
        <taxon>Bacillales</taxon>
        <taxon>Paenibacillaceae</taxon>
        <taxon>Paenibacillus</taxon>
    </lineage>
</organism>
<gene>
    <name evidence="1" type="ORF">L0M14_30680</name>
</gene>
<evidence type="ECO:0000313" key="2">
    <source>
        <dbReference type="Proteomes" id="UP001649230"/>
    </source>
</evidence>